<reference evidence="2" key="1">
    <citation type="journal article" date="2014" name="Int. J. Syst. Evol. Microbiol.">
        <title>Complete genome sequence of Corynebacterium casei LMG S-19264T (=DSM 44701T), isolated from a smear-ripened cheese.</title>
        <authorList>
            <consortium name="US DOE Joint Genome Institute (JGI-PGF)"/>
            <person name="Walter F."/>
            <person name="Albersmeier A."/>
            <person name="Kalinowski J."/>
            <person name="Ruckert C."/>
        </authorList>
    </citation>
    <scope>NUCLEOTIDE SEQUENCE</scope>
    <source>
        <strain evidence="2">CGMCC 1.16012</strain>
    </source>
</reference>
<reference evidence="2" key="2">
    <citation type="submission" date="2020-09" db="EMBL/GenBank/DDBJ databases">
        <authorList>
            <person name="Sun Q."/>
            <person name="Zhou Y."/>
        </authorList>
    </citation>
    <scope>NUCLEOTIDE SEQUENCE</scope>
    <source>
        <strain evidence="2">CGMCC 1.16012</strain>
    </source>
</reference>
<comment type="caution">
    <text evidence="2">The sequence shown here is derived from an EMBL/GenBank/DDBJ whole genome shotgun (WGS) entry which is preliminary data.</text>
</comment>
<evidence type="ECO:0000256" key="1">
    <source>
        <dbReference type="SAM" id="Phobius"/>
    </source>
</evidence>
<evidence type="ECO:0000313" key="2">
    <source>
        <dbReference type="EMBL" id="GGE36784.1"/>
    </source>
</evidence>
<keyword evidence="1" id="KW-1133">Transmembrane helix</keyword>
<protein>
    <submittedName>
        <fullName evidence="2">Uncharacterized protein</fullName>
    </submittedName>
</protein>
<keyword evidence="1" id="KW-0472">Membrane</keyword>
<organism evidence="2 3">
    <name type="scientific">Actibacterium pelagium</name>
    <dbReference type="NCBI Taxonomy" id="2029103"/>
    <lineage>
        <taxon>Bacteria</taxon>
        <taxon>Pseudomonadati</taxon>
        <taxon>Pseudomonadota</taxon>
        <taxon>Alphaproteobacteria</taxon>
        <taxon>Rhodobacterales</taxon>
        <taxon>Roseobacteraceae</taxon>
        <taxon>Actibacterium</taxon>
    </lineage>
</organism>
<keyword evidence="1" id="KW-0812">Transmembrane</keyword>
<sequence length="44" mass="4536">MGVVVALFGFVGGVISVPITIALTFSVWILGAVLVDLYCAPPDD</sequence>
<evidence type="ECO:0000313" key="3">
    <source>
        <dbReference type="Proteomes" id="UP000606730"/>
    </source>
</evidence>
<keyword evidence="3" id="KW-1185">Reference proteome</keyword>
<dbReference type="EMBL" id="BMKN01000001">
    <property type="protein sequence ID" value="GGE36784.1"/>
    <property type="molecule type" value="Genomic_DNA"/>
</dbReference>
<proteinExistence type="predicted"/>
<dbReference type="Proteomes" id="UP000606730">
    <property type="component" value="Unassembled WGS sequence"/>
</dbReference>
<name>A0A917A968_9RHOB</name>
<accession>A0A917A968</accession>
<feature type="transmembrane region" description="Helical" evidence="1">
    <location>
        <begin position="6"/>
        <end position="39"/>
    </location>
</feature>
<dbReference type="AlphaFoldDB" id="A0A917A968"/>
<gene>
    <name evidence="2" type="ORF">GCM10011517_00630</name>
</gene>